<dbReference type="SUPFAM" id="SSF51316">
    <property type="entry name" value="Mss4-like"/>
    <property type="match status" value="1"/>
</dbReference>
<evidence type="ECO:0000256" key="4">
    <source>
        <dbReference type="ARBA" id="ARBA00023002"/>
    </source>
</evidence>
<dbReference type="GO" id="GO:0033743">
    <property type="term" value="F:peptide-methionine (R)-S-oxide reductase activity"/>
    <property type="evidence" value="ECO:0007669"/>
    <property type="project" value="UniProtKB-UniRule"/>
</dbReference>
<proteinExistence type="inferred from homology"/>
<comment type="caution">
    <text evidence="8">The sequence shown here is derived from an EMBL/GenBank/DDBJ whole genome shotgun (WGS) entry which is preliminary data.</text>
</comment>
<dbReference type="GO" id="GO:0006979">
    <property type="term" value="P:response to oxidative stress"/>
    <property type="evidence" value="ECO:0007669"/>
    <property type="project" value="InterPro"/>
</dbReference>
<dbReference type="InterPro" id="IPR028427">
    <property type="entry name" value="Met_Sox_Rdtase_MsrB"/>
</dbReference>
<dbReference type="AlphaFoldDB" id="A0A433SGY8"/>
<dbReference type="OrthoDB" id="9785497at2"/>
<dbReference type="GO" id="GO:0030091">
    <property type="term" value="P:protein repair"/>
    <property type="evidence" value="ECO:0007669"/>
    <property type="project" value="InterPro"/>
</dbReference>
<comment type="catalytic activity">
    <reaction evidence="5 6">
        <text>L-methionyl-[protein] + [thioredoxin]-disulfide + H2O = L-methionyl-(R)-S-oxide-[protein] + [thioredoxin]-dithiol</text>
        <dbReference type="Rhea" id="RHEA:24164"/>
        <dbReference type="Rhea" id="RHEA-COMP:10698"/>
        <dbReference type="Rhea" id="RHEA-COMP:10700"/>
        <dbReference type="Rhea" id="RHEA-COMP:12313"/>
        <dbReference type="Rhea" id="RHEA-COMP:12314"/>
        <dbReference type="ChEBI" id="CHEBI:15377"/>
        <dbReference type="ChEBI" id="CHEBI:16044"/>
        <dbReference type="ChEBI" id="CHEBI:29950"/>
        <dbReference type="ChEBI" id="CHEBI:45764"/>
        <dbReference type="ChEBI" id="CHEBI:50058"/>
        <dbReference type="EC" id="1.8.4.12"/>
    </reaction>
</comment>
<feature type="domain" description="MsrB" evidence="7">
    <location>
        <begin position="11"/>
        <end position="133"/>
    </location>
</feature>
<dbReference type="Pfam" id="PF01641">
    <property type="entry name" value="SelR"/>
    <property type="match status" value="1"/>
</dbReference>
<dbReference type="InterPro" id="IPR002579">
    <property type="entry name" value="Met_Sox_Rdtase_MsrB_dom"/>
</dbReference>
<evidence type="ECO:0000256" key="2">
    <source>
        <dbReference type="ARBA" id="ARBA00022723"/>
    </source>
</evidence>
<keyword evidence="2 6" id="KW-0479">Metal-binding</keyword>
<evidence type="ECO:0000256" key="3">
    <source>
        <dbReference type="ARBA" id="ARBA00022833"/>
    </source>
</evidence>
<feature type="binding site" evidence="6">
    <location>
        <position position="102"/>
    </location>
    <ligand>
        <name>Zn(2+)</name>
        <dbReference type="ChEBI" id="CHEBI:29105"/>
    </ligand>
</feature>
<feature type="active site" description="Nucleophile" evidence="6">
    <location>
        <position position="122"/>
    </location>
</feature>
<dbReference type="GO" id="GO:0008270">
    <property type="term" value="F:zinc ion binding"/>
    <property type="evidence" value="ECO:0007669"/>
    <property type="project" value="UniProtKB-UniRule"/>
</dbReference>
<feature type="binding site" evidence="6">
    <location>
        <position position="53"/>
    </location>
    <ligand>
        <name>Zn(2+)</name>
        <dbReference type="ChEBI" id="CHEBI:29105"/>
    </ligand>
</feature>
<protein>
    <recommendedName>
        <fullName evidence="6">Peptide methionine sulfoxide reductase MsrB</fullName>
        <ecNumber evidence="6">1.8.4.12</ecNumber>
    </recommendedName>
    <alternativeName>
        <fullName evidence="6">Peptide-methionine (R)-S-oxide reductase</fullName>
    </alternativeName>
</protein>
<dbReference type="Proteomes" id="UP000286947">
    <property type="component" value="Unassembled WGS sequence"/>
</dbReference>
<feature type="binding site" evidence="6">
    <location>
        <position position="99"/>
    </location>
    <ligand>
        <name>Zn(2+)</name>
        <dbReference type="ChEBI" id="CHEBI:29105"/>
    </ligand>
</feature>
<name>A0A433SGY8_9BURK</name>
<evidence type="ECO:0000313" key="8">
    <source>
        <dbReference type="EMBL" id="RUS68021.1"/>
    </source>
</evidence>
<evidence type="ECO:0000256" key="6">
    <source>
        <dbReference type="HAMAP-Rule" id="MF_01400"/>
    </source>
</evidence>
<evidence type="ECO:0000313" key="9">
    <source>
        <dbReference type="Proteomes" id="UP000286947"/>
    </source>
</evidence>
<comment type="cofactor">
    <cofactor evidence="6">
        <name>Zn(2+)</name>
        <dbReference type="ChEBI" id="CHEBI:29105"/>
    </cofactor>
    <text evidence="6">Binds 1 zinc ion per subunit. The zinc ion is important for the structural integrity of the protein.</text>
</comment>
<dbReference type="GO" id="GO:0005737">
    <property type="term" value="C:cytoplasm"/>
    <property type="evidence" value="ECO:0007669"/>
    <property type="project" value="TreeGrafter"/>
</dbReference>
<dbReference type="NCBIfam" id="TIGR00357">
    <property type="entry name" value="peptide-methionine (R)-S-oxide reductase MsrB"/>
    <property type="match status" value="1"/>
</dbReference>
<evidence type="ECO:0000259" key="7">
    <source>
        <dbReference type="PROSITE" id="PS51790"/>
    </source>
</evidence>
<keyword evidence="3 6" id="KW-0862">Zinc</keyword>
<feature type="binding site" evidence="6">
    <location>
        <position position="50"/>
    </location>
    <ligand>
        <name>Zn(2+)</name>
        <dbReference type="ChEBI" id="CHEBI:29105"/>
    </ligand>
</feature>
<reference evidence="8 9" key="1">
    <citation type="submission" date="2018-01" db="EMBL/GenBank/DDBJ databases">
        <title>Saezia sanguinis gen. nov., sp. nov., in the order Burkholderiales isolated from human blood.</title>
        <authorList>
            <person name="Medina-Pascual M.J."/>
            <person name="Valdezate S."/>
            <person name="Monzon S."/>
            <person name="Cuesta I."/>
            <person name="Carrasco G."/>
            <person name="Villalon P."/>
            <person name="Saez-Nieto J.A."/>
        </authorList>
    </citation>
    <scope>NUCLEOTIDE SEQUENCE [LARGE SCALE GENOMIC DNA]</scope>
    <source>
        <strain evidence="8 9">CNM695-12</strain>
    </source>
</reference>
<evidence type="ECO:0000256" key="1">
    <source>
        <dbReference type="ARBA" id="ARBA00007174"/>
    </source>
</evidence>
<accession>A0A433SGY8</accession>
<dbReference type="PROSITE" id="PS51790">
    <property type="entry name" value="MSRB"/>
    <property type="match status" value="1"/>
</dbReference>
<organism evidence="8 9">
    <name type="scientific">Saezia sanguinis</name>
    <dbReference type="NCBI Taxonomy" id="1965230"/>
    <lineage>
        <taxon>Bacteria</taxon>
        <taxon>Pseudomonadati</taxon>
        <taxon>Pseudomonadota</taxon>
        <taxon>Betaproteobacteria</taxon>
        <taxon>Burkholderiales</taxon>
        <taxon>Saeziaceae</taxon>
        <taxon>Saezia</taxon>
    </lineage>
</organism>
<dbReference type="PANTHER" id="PTHR10173">
    <property type="entry name" value="METHIONINE SULFOXIDE REDUCTASE"/>
    <property type="match status" value="1"/>
</dbReference>
<dbReference type="PANTHER" id="PTHR10173:SF52">
    <property type="entry name" value="METHIONINE-R-SULFOXIDE REDUCTASE B1"/>
    <property type="match status" value="1"/>
</dbReference>
<gene>
    <name evidence="6 8" type="primary">msrB</name>
    <name evidence="8" type="ORF">CUZ56_00504</name>
</gene>
<evidence type="ECO:0000256" key="5">
    <source>
        <dbReference type="ARBA" id="ARBA00048488"/>
    </source>
</evidence>
<sequence>MSDDYPVHKTEEQWRSELTPTQYAVTRQGATEPPFSGAYWDTEQPGIYRCICCHAVLFDSQTKFDAGCGWPSYYAPIDEERIERRMDYSHGMVRVEIRCKNCGAHLGHVFEDGPEPTGLRYCINSASLDFEASDNP</sequence>
<keyword evidence="9" id="KW-1185">Reference proteome</keyword>
<dbReference type="RefSeq" id="WP_126977850.1">
    <property type="nucleotide sequence ID" value="NZ_CAWUGC010000018.1"/>
</dbReference>
<keyword evidence="4 6" id="KW-0560">Oxidoreductase</keyword>
<dbReference type="Gene3D" id="2.170.150.20">
    <property type="entry name" value="Peptide methionine sulfoxide reductase"/>
    <property type="match status" value="1"/>
</dbReference>
<comment type="similarity">
    <text evidence="1 6">Belongs to the MsrB Met sulfoxide reductase family.</text>
</comment>
<dbReference type="EC" id="1.8.4.12" evidence="6"/>
<dbReference type="HAMAP" id="MF_01400">
    <property type="entry name" value="MsrB"/>
    <property type="match status" value="1"/>
</dbReference>
<dbReference type="EMBL" id="PQSP01000001">
    <property type="protein sequence ID" value="RUS68021.1"/>
    <property type="molecule type" value="Genomic_DNA"/>
</dbReference>
<dbReference type="FunFam" id="2.170.150.20:FF:000001">
    <property type="entry name" value="Peptide methionine sulfoxide reductase MsrB"/>
    <property type="match status" value="1"/>
</dbReference>
<dbReference type="InterPro" id="IPR011057">
    <property type="entry name" value="Mss4-like_sf"/>
</dbReference>